<evidence type="ECO:0000313" key="2">
    <source>
        <dbReference type="EMBL" id="TRX90448.1"/>
    </source>
</evidence>
<proteinExistence type="predicted"/>
<feature type="region of interest" description="Disordered" evidence="1">
    <location>
        <begin position="102"/>
        <end position="126"/>
    </location>
</feature>
<organism evidence="2 3">
    <name type="scientific">Xylaria flabelliformis</name>
    <dbReference type="NCBI Taxonomy" id="2512241"/>
    <lineage>
        <taxon>Eukaryota</taxon>
        <taxon>Fungi</taxon>
        <taxon>Dikarya</taxon>
        <taxon>Ascomycota</taxon>
        <taxon>Pezizomycotina</taxon>
        <taxon>Sordariomycetes</taxon>
        <taxon>Xylariomycetidae</taxon>
        <taxon>Xylariales</taxon>
        <taxon>Xylariaceae</taxon>
        <taxon>Xylaria</taxon>
    </lineage>
</organism>
<dbReference type="Pfam" id="PF14618">
    <property type="entry name" value="DUF4452"/>
    <property type="match status" value="1"/>
</dbReference>
<comment type="caution">
    <text evidence="2">The sequence shown here is derived from an EMBL/GenBank/DDBJ whole genome shotgun (WGS) entry which is preliminary data.</text>
</comment>
<accession>A0A553HR75</accession>
<evidence type="ECO:0000256" key="1">
    <source>
        <dbReference type="SAM" id="MobiDB-lite"/>
    </source>
</evidence>
<sequence length="219" mass="24255">MSAYYGFNHHHPHHQPTAAAAPAVSHNHHGGRNRRAPRVSVSQNSQKQFRGVKSMRELSVESPSVTAFRSQFEASRSFDLEDDMEFCPKLLTENDLVSISSASSDRSSLSSGSPSSSPTQHPQQVASHFTLNSTSPAFVPPTFQHQQSSFKLHQPAATRTRNAIPIINPANGLTMSSPPPSVSPARMHHMRHRCWFILAGTDIGIRHRHHHLIIRLTEG</sequence>
<keyword evidence="3" id="KW-1185">Reference proteome</keyword>
<name>A0A553HR75_9PEZI</name>
<dbReference type="InterPro" id="IPR027915">
    <property type="entry name" value="DUF4452"/>
</dbReference>
<feature type="compositionally biased region" description="Low complexity" evidence="1">
    <location>
        <begin position="102"/>
        <end position="117"/>
    </location>
</feature>
<dbReference type="AlphaFoldDB" id="A0A553HR75"/>
<feature type="region of interest" description="Disordered" evidence="1">
    <location>
        <begin position="1"/>
        <end position="56"/>
    </location>
</feature>
<dbReference type="EMBL" id="VFLP01000055">
    <property type="protein sequence ID" value="TRX90448.1"/>
    <property type="molecule type" value="Genomic_DNA"/>
</dbReference>
<feature type="compositionally biased region" description="Basic residues" evidence="1">
    <location>
        <begin position="26"/>
        <end position="37"/>
    </location>
</feature>
<dbReference type="OrthoDB" id="5408025at2759"/>
<dbReference type="PANTHER" id="PTHR39615:SF1">
    <property type="entry name" value="YALI0E17897P"/>
    <property type="match status" value="1"/>
</dbReference>
<dbReference type="PANTHER" id="PTHR39615">
    <property type="entry name" value="YALI0E17897P"/>
    <property type="match status" value="1"/>
</dbReference>
<evidence type="ECO:0000313" key="3">
    <source>
        <dbReference type="Proteomes" id="UP000319160"/>
    </source>
</evidence>
<reference evidence="3" key="1">
    <citation type="submission" date="2019-06" db="EMBL/GenBank/DDBJ databases">
        <title>Draft genome sequence of the griseofulvin-producing fungus Xylaria cubensis strain G536.</title>
        <authorList>
            <person name="Mead M.E."/>
            <person name="Raja H.A."/>
            <person name="Steenwyk J.L."/>
            <person name="Knowles S.L."/>
            <person name="Oberlies N.H."/>
            <person name="Rokas A."/>
        </authorList>
    </citation>
    <scope>NUCLEOTIDE SEQUENCE [LARGE SCALE GENOMIC DNA]</scope>
    <source>
        <strain evidence="3">G536</strain>
    </source>
</reference>
<gene>
    <name evidence="2" type="ORF">FHL15_008617</name>
</gene>
<dbReference type="Proteomes" id="UP000319160">
    <property type="component" value="Unassembled WGS sequence"/>
</dbReference>
<feature type="compositionally biased region" description="Low complexity" evidence="1">
    <location>
        <begin position="15"/>
        <end position="25"/>
    </location>
</feature>
<protein>
    <submittedName>
        <fullName evidence="2">Uncharacterized protein</fullName>
    </submittedName>
</protein>